<dbReference type="PROSITE" id="PS50304">
    <property type="entry name" value="TUDOR"/>
    <property type="match status" value="1"/>
</dbReference>
<dbReference type="EMBL" id="HE971709">
    <property type="protein sequence ID" value="CCK24968.1"/>
    <property type="molecule type" value="Genomic_DNA"/>
</dbReference>
<name>K4QVB8_STRDJ</name>
<dbReference type="HOGENOM" id="CLU_743237_0_0_11"/>
<reference evidence="2 3" key="1">
    <citation type="journal article" date="2012" name="J. Bacteriol.">
        <title>Genome sequence of the bacterium Streptomyces davawensis JCM 4913 and heterologous production of the unique antibiotic roseoflavin.</title>
        <authorList>
            <person name="Jankowitsch F."/>
            <person name="Schwarz J."/>
            <person name="Ruckert C."/>
            <person name="Gust B."/>
            <person name="Szczepanowski R."/>
            <person name="Blom J."/>
            <person name="Pelzer S."/>
            <person name="Kalinowski J."/>
            <person name="Mack M."/>
        </authorList>
    </citation>
    <scope>NUCLEOTIDE SEQUENCE [LARGE SCALE GENOMIC DNA]</scope>
    <source>
        <strain evidence="3">DSM 101723 / JCM 4913 / KCC S-0913 / 768</strain>
    </source>
</reference>
<evidence type="ECO:0000313" key="2">
    <source>
        <dbReference type="EMBL" id="CCK24968.1"/>
    </source>
</evidence>
<proteinExistence type="predicted"/>
<organism evidence="2 3">
    <name type="scientific">Streptomyces davaonensis (strain DSM 101723 / JCM 4913 / KCC S-0913 / 768)</name>
    <dbReference type="NCBI Taxonomy" id="1214101"/>
    <lineage>
        <taxon>Bacteria</taxon>
        <taxon>Bacillati</taxon>
        <taxon>Actinomycetota</taxon>
        <taxon>Actinomycetes</taxon>
        <taxon>Kitasatosporales</taxon>
        <taxon>Streptomycetaceae</taxon>
        <taxon>Streptomyces</taxon>
    </lineage>
</organism>
<keyword evidence="3" id="KW-1185">Reference proteome</keyword>
<evidence type="ECO:0000259" key="1">
    <source>
        <dbReference type="PROSITE" id="PS50304"/>
    </source>
</evidence>
<protein>
    <recommendedName>
        <fullName evidence="1">Tudor domain-containing protein</fullName>
    </recommendedName>
</protein>
<sequence length="377" mass="42302">MVGDVVTAHSRELGEWTAAQIVRLDPDSQTAAVLELDWSGPEPSSMANLGDITPLRLTHHSWNGSLSFCNQGWVLPRSHKVVGTMPLLHDKPSNSWAYGWHLGDQLARQRRWDSGVREDPVAAWKAEYTGEAVNEFLSRPTEPRSEVTQLTIRDVDTLDCAQLVTRFPEVTSLQLYGRLGLLSAAGELNRLTSLQRIGIADLFGMTGEDRLRPQSVPELESVDLYNIPAAYASAMRGAWRPEIPEGVYISILRGRKPEWVEENRNNPLRDWDGREHISPATYKRALTQYKATRKAVLEVFAVEAAGVWSSRLEEIGHAYGEAFNRLDYRSGFIETVEREELFDALEHIMNEAETLHGPDAKATRDSLISGADSARDW</sequence>
<evidence type="ECO:0000313" key="3">
    <source>
        <dbReference type="Proteomes" id="UP000008043"/>
    </source>
</evidence>
<dbReference type="KEGG" id="sdv:BN159_0589"/>
<dbReference type="eggNOG" id="ENOG502Z9IN">
    <property type="taxonomic scope" value="Bacteria"/>
</dbReference>
<gene>
    <name evidence="2" type="ORF">BN159_0589</name>
</gene>
<feature type="domain" description="Tudor" evidence="1">
    <location>
        <begin position="1"/>
        <end position="59"/>
    </location>
</feature>
<dbReference type="InterPro" id="IPR002999">
    <property type="entry name" value="Tudor"/>
</dbReference>
<dbReference type="PATRIC" id="fig|1214101.3.peg.598"/>
<accession>K4QVB8</accession>
<dbReference type="AlphaFoldDB" id="K4QVB8"/>
<dbReference type="Proteomes" id="UP000008043">
    <property type="component" value="Chromosome"/>
</dbReference>